<reference evidence="1" key="2">
    <citation type="submission" date="2023-05" db="EMBL/GenBank/DDBJ databases">
        <authorList>
            <consortium name="Lawrence Berkeley National Laboratory"/>
            <person name="Steindorff A."/>
            <person name="Hensen N."/>
            <person name="Bonometti L."/>
            <person name="Westerberg I."/>
            <person name="Brannstrom I.O."/>
            <person name="Guillou S."/>
            <person name="Cros-Aarteil S."/>
            <person name="Calhoun S."/>
            <person name="Haridas S."/>
            <person name="Kuo A."/>
            <person name="Mondo S."/>
            <person name="Pangilinan J."/>
            <person name="Riley R."/>
            <person name="Labutti K."/>
            <person name="Andreopoulos B."/>
            <person name="Lipzen A."/>
            <person name="Chen C."/>
            <person name="Yanf M."/>
            <person name="Daum C."/>
            <person name="Ng V."/>
            <person name="Clum A."/>
            <person name="Ohm R."/>
            <person name="Martin F."/>
            <person name="Silar P."/>
            <person name="Natvig D."/>
            <person name="Lalanne C."/>
            <person name="Gautier V."/>
            <person name="Ament-Velasquez S.L."/>
            <person name="Kruys A."/>
            <person name="Hutchinson M.I."/>
            <person name="Powell A.J."/>
            <person name="Barry K."/>
            <person name="Miller A.N."/>
            <person name="Grigoriev I.V."/>
            <person name="Debuchy R."/>
            <person name="Gladieux P."/>
            <person name="Thoren M.H."/>
            <person name="Johannesson H."/>
        </authorList>
    </citation>
    <scope>NUCLEOTIDE SEQUENCE</scope>
    <source>
        <strain evidence="1">CBS 757.83</strain>
    </source>
</reference>
<gene>
    <name evidence="1" type="ORF">N658DRAFT_548471</name>
</gene>
<dbReference type="Proteomes" id="UP001305647">
    <property type="component" value="Unassembled WGS sequence"/>
</dbReference>
<evidence type="ECO:0000313" key="1">
    <source>
        <dbReference type="EMBL" id="KAK4097468.1"/>
    </source>
</evidence>
<organism evidence="1 2">
    <name type="scientific">Parathielavia hyrcaniae</name>
    <dbReference type="NCBI Taxonomy" id="113614"/>
    <lineage>
        <taxon>Eukaryota</taxon>
        <taxon>Fungi</taxon>
        <taxon>Dikarya</taxon>
        <taxon>Ascomycota</taxon>
        <taxon>Pezizomycotina</taxon>
        <taxon>Sordariomycetes</taxon>
        <taxon>Sordariomycetidae</taxon>
        <taxon>Sordariales</taxon>
        <taxon>Chaetomiaceae</taxon>
        <taxon>Parathielavia</taxon>
    </lineage>
</organism>
<dbReference type="AlphaFoldDB" id="A0AAN6SXY3"/>
<comment type="caution">
    <text evidence="1">The sequence shown here is derived from an EMBL/GenBank/DDBJ whole genome shotgun (WGS) entry which is preliminary data.</text>
</comment>
<protein>
    <submittedName>
        <fullName evidence="1">Uncharacterized protein</fullName>
    </submittedName>
</protein>
<reference evidence="1" key="1">
    <citation type="journal article" date="2023" name="Mol. Phylogenet. Evol.">
        <title>Genome-scale phylogeny and comparative genomics of the fungal order Sordariales.</title>
        <authorList>
            <person name="Hensen N."/>
            <person name="Bonometti L."/>
            <person name="Westerberg I."/>
            <person name="Brannstrom I.O."/>
            <person name="Guillou S."/>
            <person name="Cros-Aarteil S."/>
            <person name="Calhoun S."/>
            <person name="Haridas S."/>
            <person name="Kuo A."/>
            <person name="Mondo S."/>
            <person name="Pangilinan J."/>
            <person name="Riley R."/>
            <person name="LaButti K."/>
            <person name="Andreopoulos B."/>
            <person name="Lipzen A."/>
            <person name="Chen C."/>
            <person name="Yan M."/>
            <person name="Daum C."/>
            <person name="Ng V."/>
            <person name="Clum A."/>
            <person name="Steindorff A."/>
            <person name="Ohm R.A."/>
            <person name="Martin F."/>
            <person name="Silar P."/>
            <person name="Natvig D.O."/>
            <person name="Lalanne C."/>
            <person name="Gautier V."/>
            <person name="Ament-Velasquez S.L."/>
            <person name="Kruys A."/>
            <person name="Hutchinson M.I."/>
            <person name="Powell A.J."/>
            <person name="Barry K."/>
            <person name="Miller A.N."/>
            <person name="Grigoriev I.V."/>
            <person name="Debuchy R."/>
            <person name="Gladieux P."/>
            <person name="Hiltunen Thoren M."/>
            <person name="Johannesson H."/>
        </authorList>
    </citation>
    <scope>NUCLEOTIDE SEQUENCE</scope>
    <source>
        <strain evidence="1">CBS 757.83</strain>
    </source>
</reference>
<name>A0AAN6SXY3_9PEZI</name>
<evidence type="ECO:0000313" key="2">
    <source>
        <dbReference type="Proteomes" id="UP001305647"/>
    </source>
</evidence>
<keyword evidence="2" id="KW-1185">Reference proteome</keyword>
<dbReference type="EMBL" id="MU863674">
    <property type="protein sequence ID" value="KAK4097468.1"/>
    <property type="molecule type" value="Genomic_DNA"/>
</dbReference>
<sequence>MAHLVEDDVKPPATPASKYQIRHLEELRNDNCHEQAKPWLLSRTRLDSLMIRWEHSVRSLGPASASVNQQYLCANTSSTPPYTGFKAIDLKDLTKTGFYMYFLSQLERFHTQGTLRETNDETLLAQRAGRAHRALQ</sequence>
<proteinExistence type="predicted"/>
<accession>A0AAN6SXY3</accession>